<dbReference type="STRING" id="292415.Tbd_1546"/>
<evidence type="ECO:0000313" key="2">
    <source>
        <dbReference type="EMBL" id="AAZ97499.1"/>
    </source>
</evidence>
<dbReference type="Pfam" id="PF00425">
    <property type="entry name" value="Chorismate_bind"/>
    <property type="match status" value="1"/>
</dbReference>
<feature type="domain" description="Chorismate-utilising enzyme C-terminal" evidence="1">
    <location>
        <begin position="177"/>
        <end position="431"/>
    </location>
</feature>
<dbReference type="KEGG" id="tbd:Tbd_1546"/>
<dbReference type="AlphaFoldDB" id="Q3SIM6"/>
<evidence type="ECO:0000259" key="1">
    <source>
        <dbReference type="Pfam" id="PF00425"/>
    </source>
</evidence>
<accession>Q3SIM6</accession>
<dbReference type="EC" id="4.1.3.27" evidence="2"/>
<name>Q3SIM6_THIDA</name>
<dbReference type="SUPFAM" id="SSF56322">
    <property type="entry name" value="ADC synthase"/>
    <property type="match status" value="1"/>
</dbReference>
<dbReference type="eggNOG" id="COG0147">
    <property type="taxonomic scope" value="Bacteria"/>
</dbReference>
<dbReference type="GO" id="GO:0004049">
    <property type="term" value="F:anthranilate synthase activity"/>
    <property type="evidence" value="ECO:0007669"/>
    <property type="project" value="UniProtKB-EC"/>
</dbReference>
<evidence type="ECO:0000313" key="3">
    <source>
        <dbReference type="Proteomes" id="UP000008291"/>
    </source>
</evidence>
<dbReference type="RefSeq" id="WP_011312058.1">
    <property type="nucleotide sequence ID" value="NC_007404.1"/>
</dbReference>
<dbReference type="Gene3D" id="3.60.120.10">
    <property type="entry name" value="Anthranilate synthase"/>
    <property type="match status" value="1"/>
</dbReference>
<dbReference type="EMBL" id="CP000116">
    <property type="protein sequence ID" value="AAZ97499.1"/>
    <property type="molecule type" value="Genomic_DNA"/>
</dbReference>
<organism evidence="2 3">
    <name type="scientific">Thiobacillus denitrificans (strain ATCC 25259 / T1)</name>
    <dbReference type="NCBI Taxonomy" id="292415"/>
    <lineage>
        <taxon>Bacteria</taxon>
        <taxon>Pseudomonadati</taxon>
        <taxon>Pseudomonadota</taxon>
        <taxon>Betaproteobacteria</taxon>
        <taxon>Nitrosomonadales</taxon>
        <taxon>Thiobacillaceae</taxon>
        <taxon>Thiobacillus</taxon>
    </lineage>
</organism>
<dbReference type="NCBIfam" id="NF006563">
    <property type="entry name" value="PRK09070.1"/>
    <property type="match status" value="1"/>
</dbReference>
<dbReference type="HOGENOM" id="CLU_006493_7_1_4"/>
<keyword evidence="2" id="KW-0456">Lyase</keyword>
<proteinExistence type="predicted"/>
<protein>
    <submittedName>
        <fullName evidence="2">Anthranilate synthase</fullName>
        <ecNumber evidence="2">4.1.3.27</ecNumber>
    </submittedName>
</protein>
<keyword evidence="3" id="KW-1185">Reference proteome</keyword>
<dbReference type="GO" id="GO:0000162">
    <property type="term" value="P:L-tryptophan biosynthetic process"/>
    <property type="evidence" value="ECO:0007669"/>
    <property type="project" value="TreeGrafter"/>
</dbReference>
<reference evidence="2 3" key="1">
    <citation type="journal article" date="2006" name="J. Bacteriol.">
        <title>The genome sequence of the obligately chemolithoautotrophic, facultatively anaerobic bacterium Thiobacillus denitrificans.</title>
        <authorList>
            <person name="Beller H.R."/>
            <person name="Chain P.S."/>
            <person name="Letain T.E."/>
            <person name="Chakicherla A."/>
            <person name="Larimer F.W."/>
            <person name="Richardson P.M."/>
            <person name="Coleman M.A."/>
            <person name="Wood A.P."/>
            <person name="Kelly D.P."/>
        </authorList>
    </citation>
    <scope>NUCLEOTIDE SEQUENCE [LARGE SCALE GENOMIC DNA]</scope>
    <source>
        <strain evidence="2 3">ATCC 25259</strain>
    </source>
</reference>
<dbReference type="InterPro" id="IPR019999">
    <property type="entry name" value="Anth_synth_I-like"/>
</dbReference>
<dbReference type="Proteomes" id="UP000008291">
    <property type="component" value="Chromosome"/>
</dbReference>
<dbReference type="InterPro" id="IPR005801">
    <property type="entry name" value="ADC_synthase"/>
</dbReference>
<sequence length="442" mass="47909">MSPSRFNAPEIREWPHTPDLIRVQAAWPERYPGLLVSSGDAGWDVLFAFPREVVAFSARDGVDALAAHPAMQIRPRASDGSGDSLPFTGGWLAGFAYELAGLFETSVGLPANDDFPVAWLVRIPAAVLVNRGSGRCVIVGEAGQGALVELLAADLARDLPPLPTLPALTALDEDDPAAFLGGVLRIQEYIRAGDVFQVNLSRGWRAEFAIAPTPASLFAQLMARNPAPFSALLQMGPWAIVSSSPERLVRLRDGVLETRPIAGTHPRSDDADEDAALRARLEAHPKERAEHVMLVDLERNDLGRVCEPGSVEVAALMELASYRHVHHIESTVRGNLRRGLRVLDVLRAVFPGGTITGCPKVRTMQIIHELERTPRRSYTGSVGYINLDGSFDLNILIRSFLLQGRSLTFRAGAGIVADSAAPRELEETRAKARGLLRALEAA</sequence>
<dbReference type="PRINTS" id="PR00095">
    <property type="entry name" value="ANTSNTHASEI"/>
</dbReference>
<gene>
    <name evidence="2" type="ordered locus">Tbd_1546</name>
</gene>
<dbReference type="PANTHER" id="PTHR11236">
    <property type="entry name" value="AMINOBENZOATE/ANTHRANILATE SYNTHASE"/>
    <property type="match status" value="1"/>
</dbReference>
<dbReference type="PANTHER" id="PTHR11236:SF9">
    <property type="entry name" value="ANTHRANILATE SYNTHASE COMPONENT 1"/>
    <property type="match status" value="1"/>
</dbReference>
<dbReference type="OrthoDB" id="9803598at2"/>
<dbReference type="InterPro" id="IPR015890">
    <property type="entry name" value="Chorismate_C"/>
</dbReference>